<dbReference type="Proteomes" id="UP001617669">
    <property type="component" value="Unassembled WGS sequence"/>
</dbReference>
<feature type="signal peptide" evidence="2">
    <location>
        <begin position="1"/>
        <end position="21"/>
    </location>
</feature>
<comment type="caution">
    <text evidence="3">The sequence shown here is derived from an EMBL/GenBank/DDBJ whole genome shotgun (WGS) entry which is preliminary data.</text>
</comment>
<sequence length="467" mass="50491">MSVRQYALLGLAALLGGCSFAPELKLPEVPVASAYKEVQPWVPAQSADQLPRGDWWKLYGDAELDALQEKLLAHSPDLAAALARYQQALAYSEQARAGLFPTLFANGQAGRNRVSEHRPLVPPNAVIPPTYSNYSIGLQANYELDLWGRVRNTVKAGVAEAGAREADLESVRLSLQAQLAENFIVLRGLDQQLHILAETVQANDKALVITKTRHDAGIVPGLDVSRAQTQLETTRSQLEQVKAQRAVVEHAIAALVGESPSSFAITSRQDVIALPQIPLGVPSTLLQRRPDIAAAQRRVAAANANIGVAKTAYFPALSLSAAFGYQSVSTGNWLSAPSNFWSIGPGMLFQLFDGGRRKAQVAQAEAMLDETGARYRGVVLEAFQQVEDNLARLNHYQSATDAERAAAEAAQKSMDFAMNRYREGAANYLEVTSAQTQALDTQRALLTLNVSQLRASVDLIRALGGGW</sequence>
<dbReference type="Gene3D" id="1.20.1600.10">
    <property type="entry name" value="Outer membrane efflux proteins (OEP)"/>
    <property type="match status" value="1"/>
</dbReference>
<protein>
    <submittedName>
        <fullName evidence="3">Efflux transporter outer membrane subunit</fullName>
    </submittedName>
</protein>
<reference evidence="3 4" key="1">
    <citation type="submission" date="2024-11" db="EMBL/GenBank/DDBJ databases">
        <authorList>
            <person name="Kaparullina E.N."/>
            <person name="Delegan Y.A."/>
            <person name="Doronina N.V."/>
        </authorList>
    </citation>
    <scope>NUCLEOTIDE SEQUENCE [LARGE SCALE GENOMIC DNA]</scope>
    <source>
        <strain evidence="3 4">7sh_L</strain>
    </source>
</reference>
<dbReference type="Gene3D" id="2.20.200.10">
    <property type="entry name" value="Outer membrane efflux proteins (OEP)"/>
    <property type="match status" value="1"/>
</dbReference>
<gene>
    <name evidence="3" type="ORF">ACIKP9_11935</name>
</gene>
<dbReference type="Pfam" id="PF02321">
    <property type="entry name" value="OEP"/>
    <property type="match status" value="2"/>
</dbReference>
<dbReference type="EMBL" id="JBIWXY010000002">
    <property type="protein sequence ID" value="MFJ5446942.1"/>
    <property type="molecule type" value="Genomic_DNA"/>
</dbReference>
<organism evidence="3 4">
    <name type="scientific">Methylobacillus methanolivorans</name>
    <dbReference type="NCBI Taxonomy" id="1848927"/>
    <lineage>
        <taxon>Bacteria</taxon>
        <taxon>Pseudomonadati</taxon>
        <taxon>Pseudomonadota</taxon>
        <taxon>Betaproteobacteria</taxon>
        <taxon>Nitrosomonadales</taxon>
        <taxon>Methylophilaceae</taxon>
        <taxon>Methylobacillus</taxon>
    </lineage>
</organism>
<evidence type="ECO:0000313" key="3">
    <source>
        <dbReference type="EMBL" id="MFJ5446942.1"/>
    </source>
</evidence>
<dbReference type="InterPro" id="IPR010131">
    <property type="entry name" value="MdtP/NodT-like"/>
</dbReference>
<evidence type="ECO:0000256" key="1">
    <source>
        <dbReference type="ARBA" id="ARBA00007613"/>
    </source>
</evidence>
<keyword evidence="2" id="KW-0812">Transmembrane</keyword>
<keyword evidence="2" id="KW-0472">Membrane</keyword>
<keyword evidence="2" id="KW-1134">Transmembrane beta strand</keyword>
<dbReference type="PANTHER" id="PTHR30203">
    <property type="entry name" value="OUTER MEMBRANE CATION EFFLUX PROTEIN"/>
    <property type="match status" value="1"/>
</dbReference>
<dbReference type="PROSITE" id="PS51257">
    <property type="entry name" value="PROKAR_LIPOPROTEIN"/>
    <property type="match status" value="1"/>
</dbReference>
<dbReference type="SUPFAM" id="SSF56954">
    <property type="entry name" value="Outer membrane efflux proteins (OEP)"/>
    <property type="match status" value="1"/>
</dbReference>
<comment type="subcellular location">
    <subcellularLocation>
        <location evidence="2">Cell membrane</location>
        <topology evidence="2">Lipid-anchor</topology>
    </subcellularLocation>
</comment>
<keyword evidence="2" id="KW-0564">Palmitate</keyword>
<dbReference type="RefSeq" id="WP_400883149.1">
    <property type="nucleotide sequence ID" value="NZ_JBIWXY010000002.1"/>
</dbReference>
<evidence type="ECO:0000256" key="2">
    <source>
        <dbReference type="RuleBase" id="RU362097"/>
    </source>
</evidence>
<proteinExistence type="inferred from homology"/>
<keyword evidence="2" id="KW-0449">Lipoprotein</keyword>
<dbReference type="PANTHER" id="PTHR30203:SF33">
    <property type="entry name" value="BLR4455 PROTEIN"/>
    <property type="match status" value="1"/>
</dbReference>
<comment type="similarity">
    <text evidence="1 2">Belongs to the outer membrane factor (OMF) (TC 1.B.17) family.</text>
</comment>
<dbReference type="InterPro" id="IPR003423">
    <property type="entry name" value="OMP_efflux"/>
</dbReference>
<keyword evidence="4" id="KW-1185">Reference proteome</keyword>
<evidence type="ECO:0000313" key="4">
    <source>
        <dbReference type="Proteomes" id="UP001617669"/>
    </source>
</evidence>
<dbReference type="NCBIfam" id="TIGR01845">
    <property type="entry name" value="outer_NodT"/>
    <property type="match status" value="1"/>
</dbReference>
<feature type="chain" id="PRO_5045014164" evidence="2">
    <location>
        <begin position="22"/>
        <end position="467"/>
    </location>
</feature>
<keyword evidence="2" id="KW-0732">Signal</keyword>
<name>A0ABW8GNF2_9PROT</name>
<accession>A0ABW8GNF2</accession>